<accession>A0AAD3SC37</accession>
<organism evidence="1 2">
    <name type="scientific">Nepenthes gracilis</name>
    <name type="common">Slender pitcher plant</name>
    <dbReference type="NCBI Taxonomy" id="150966"/>
    <lineage>
        <taxon>Eukaryota</taxon>
        <taxon>Viridiplantae</taxon>
        <taxon>Streptophyta</taxon>
        <taxon>Embryophyta</taxon>
        <taxon>Tracheophyta</taxon>
        <taxon>Spermatophyta</taxon>
        <taxon>Magnoliopsida</taxon>
        <taxon>eudicotyledons</taxon>
        <taxon>Gunneridae</taxon>
        <taxon>Pentapetalae</taxon>
        <taxon>Caryophyllales</taxon>
        <taxon>Nepenthaceae</taxon>
        <taxon>Nepenthes</taxon>
    </lineage>
</organism>
<reference evidence="1" key="1">
    <citation type="submission" date="2023-05" db="EMBL/GenBank/DDBJ databases">
        <title>Nepenthes gracilis genome sequencing.</title>
        <authorList>
            <person name="Fukushima K."/>
        </authorList>
    </citation>
    <scope>NUCLEOTIDE SEQUENCE</scope>
    <source>
        <strain evidence="1">SING2019-196</strain>
    </source>
</reference>
<evidence type="ECO:0000313" key="2">
    <source>
        <dbReference type="Proteomes" id="UP001279734"/>
    </source>
</evidence>
<name>A0AAD3SC37_NEPGR</name>
<evidence type="ECO:0000313" key="1">
    <source>
        <dbReference type="EMBL" id="GMH08020.1"/>
    </source>
</evidence>
<sequence length="128" mass="14372">MSEIQSKEAIGVSTHRLPEASIAKVVAEEFRIEIPEMHSFEPPEPEVQFENVDQVDAEEVPLEGVEAEMGVVYEEEIHEAVEVVRPMSSETEAQVGPATIMGEFQEIMNYPANIAKEFANDYVEKESF</sequence>
<comment type="caution">
    <text evidence="1">The sequence shown here is derived from an EMBL/GenBank/DDBJ whole genome shotgun (WGS) entry which is preliminary data.</text>
</comment>
<keyword evidence="2" id="KW-1185">Reference proteome</keyword>
<dbReference type="Proteomes" id="UP001279734">
    <property type="component" value="Unassembled WGS sequence"/>
</dbReference>
<protein>
    <submittedName>
        <fullName evidence="1">Uncharacterized protein</fullName>
    </submittedName>
</protein>
<dbReference type="EMBL" id="BSYO01000008">
    <property type="protein sequence ID" value="GMH08020.1"/>
    <property type="molecule type" value="Genomic_DNA"/>
</dbReference>
<gene>
    <name evidence="1" type="ORF">Nepgr_009860</name>
</gene>
<dbReference type="AlphaFoldDB" id="A0AAD3SC37"/>
<proteinExistence type="predicted"/>